<dbReference type="Proteomes" id="UP000290289">
    <property type="component" value="Chromosome 11"/>
</dbReference>
<feature type="compositionally biased region" description="Acidic residues" evidence="1">
    <location>
        <begin position="76"/>
        <end position="128"/>
    </location>
</feature>
<dbReference type="AlphaFoldDB" id="A0A498IQY1"/>
<dbReference type="EMBL" id="RDQH01000337">
    <property type="protein sequence ID" value="RXH83663.1"/>
    <property type="molecule type" value="Genomic_DNA"/>
</dbReference>
<evidence type="ECO:0000313" key="2">
    <source>
        <dbReference type="EMBL" id="RXH83663.1"/>
    </source>
</evidence>
<feature type="region of interest" description="Disordered" evidence="1">
    <location>
        <begin position="63"/>
        <end position="128"/>
    </location>
</feature>
<evidence type="ECO:0000256" key="1">
    <source>
        <dbReference type="SAM" id="MobiDB-lite"/>
    </source>
</evidence>
<accession>A0A498IQY1</accession>
<proteinExistence type="predicted"/>
<sequence length="158" mass="17400">MNLDESGILQKCVIIEDIEELRVAISITKGSGSKLKKGRAKWGVDHLEKWLCLLNYIAYNGDDEHEAEDGPLNANDEGEGDEDDKGDETEEGHEIEEVNEGAEVEANDVNAEDDSTNSEFVDNDYSLEDDDCRAVDDTVVENVIGDAEGVPMLYGFIT</sequence>
<reference evidence="2 3" key="1">
    <citation type="submission" date="2018-10" db="EMBL/GenBank/DDBJ databases">
        <title>A high-quality apple genome assembly.</title>
        <authorList>
            <person name="Hu J."/>
        </authorList>
    </citation>
    <scope>NUCLEOTIDE SEQUENCE [LARGE SCALE GENOMIC DNA]</scope>
    <source>
        <strain evidence="3">cv. HFTH1</strain>
        <tissue evidence="2">Young leaf</tissue>
    </source>
</reference>
<name>A0A498IQY1_MALDO</name>
<protein>
    <submittedName>
        <fullName evidence="2">Uncharacterized protein</fullName>
    </submittedName>
</protein>
<gene>
    <name evidence="2" type="ORF">DVH24_005916</name>
</gene>
<keyword evidence="3" id="KW-1185">Reference proteome</keyword>
<evidence type="ECO:0000313" key="3">
    <source>
        <dbReference type="Proteomes" id="UP000290289"/>
    </source>
</evidence>
<comment type="caution">
    <text evidence="2">The sequence shown here is derived from an EMBL/GenBank/DDBJ whole genome shotgun (WGS) entry which is preliminary data.</text>
</comment>
<organism evidence="2 3">
    <name type="scientific">Malus domestica</name>
    <name type="common">Apple</name>
    <name type="synonym">Pyrus malus</name>
    <dbReference type="NCBI Taxonomy" id="3750"/>
    <lineage>
        <taxon>Eukaryota</taxon>
        <taxon>Viridiplantae</taxon>
        <taxon>Streptophyta</taxon>
        <taxon>Embryophyta</taxon>
        <taxon>Tracheophyta</taxon>
        <taxon>Spermatophyta</taxon>
        <taxon>Magnoliopsida</taxon>
        <taxon>eudicotyledons</taxon>
        <taxon>Gunneridae</taxon>
        <taxon>Pentapetalae</taxon>
        <taxon>rosids</taxon>
        <taxon>fabids</taxon>
        <taxon>Rosales</taxon>
        <taxon>Rosaceae</taxon>
        <taxon>Amygdaloideae</taxon>
        <taxon>Maleae</taxon>
        <taxon>Malus</taxon>
    </lineage>
</organism>